<proteinExistence type="predicted"/>
<evidence type="ECO:0000313" key="2">
    <source>
        <dbReference type="EMBL" id="MDR6288156.1"/>
    </source>
</evidence>
<evidence type="ECO:0000256" key="1">
    <source>
        <dbReference type="SAM" id="Phobius"/>
    </source>
</evidence>
<sequence length="51" mass="5433">MSLLIRLVLVAAGLIAALFVAQEAPNFGVLQAFIGMLLIVALVGVLAWLRR</sequence>
<gene>
    <name evidence="2" type="ORF">E9232_000655</name>
</gene>
<evidence type="ECO:0000313" key="3">
    <source>
        <dbReference type="Proteomes" id="UP001262410"/>
    </source>
</evidence>
<accession>A0ABU1JHQ4</accession>
<organism evidence="2 3">
    <name type="scientific">Inquilinus ginsengisoli</name>
    <dbReference type="NCBI Taxonomy" id="363840"/>
    <lineage>
        <taxon>Bacteria</taxon>
        <taxon>Pseudomonadati</taxon>
        <taxon>Pseudomonadota</taxon>
        <taxon>Alphaproteobacteria</taxon>
        <taxon>Rhodospirillales</taxon>
        <taxon>Rhodospirillaceae</taxon>
        <taxon>Inquilinus</taxon>
    </lineage>
</organism>
<name>A0ABU1JHQ4_9PROT</name>
<comment type="caution">
    <text evidence="2">The sequence shown here is derived from an EMBL/GenBank/DDBJ whole genome shotgun (WGS) entry which is preliminary data.</text>
</comment>
<dbReference type="Proteomes" id="UP001262410">
    <property type="component" value="Unassembled WGS sequence"/>
</dbReference>
<feature type="transmembrane region" description="Helical" evidence="1">
    <location>
        <begin position="31"/>
        <end position="49"/>
    </location>
</feature>
<protein>
    <submittedName>
        <fullName evidence="2">Tic20 family protein</fullName>
    </submittedName>
</protein>
<keyword evidence="1" id="KW-0812">Transmembrane</keyword>
<dbReference type="RefSeq" id="WP_309792123.1">
    <property type="nucleotide sequence ID" value="NZ_JAVDPW010000001.1"/>
</dbReference>
<keyword evidence="1" id="KW-0472">Membrane</keyword>
<reference evidence="2 3" key="1">
    <citation type="submission" date="2023-07" db="EMBL/GenBank/DDBJ databases">
        <title>Sorghum-associated microbial communities from plants grown in Nebraska, USA.</title>
        <authorList>
            <person name="Schachtman D."/>
        </authorList>
    </citation>
    <scope>NUCLEOTIDE SEQUENCE [LARGE SCALE GENOMIC DNA]</scope>
    <source>
        <strain evidence="2 3">584</strain>
    </source>
</reference>
<keyword evidence="1" id="KW-1133">Transmembrane helix</keyword>
<dbReference type="EMBL" id="JAVDPW010000001">
    <property type="protein sequence ID" value="MDR6288156.1"/>
    <property type="molecule type" value="Genomic_DNA"/>
</dbReference>
<keyword evidence="3" id="KW-1185">Reference proteome</keyword>